<proteinExistence type="inferred from homology"/>
<reference evidence="6 7" key="1">
    <citation type="submission" date="2016-02" db="EMBL/GenBank/DDBJ databases">
        <title>Genome sequencing of a beta-galactosidase producing bacteria Rhizobium sp. 59.</title>
        <authorList>
            <person name="Wang D."/>
            <person name="Kot W."/>
            <person name="Qin Y."/>
            <person name="Hansen L."/>
            <person name="Naqvi K."/>
            <person name="Rensing C."/>
        </authorList>
    </citation>
    <scope>NUCLEOTIDE SEQUENCE [LARGE SCALE GENOMIC DNA]</scope>
    <source>
        <strain evidence="6 7">59</strain>
    </source>
</reference>
<feature type="transmembrane region" description="Helical" evidence="5">
    <location>
        <begin position="102"/>
        <end position="118"/>
    </location>
</feature>
<dbReference type="RefSeq" id="WP_071834608.1">
    <property type="nucleotide sequence ID" value="NZ_LSRP01000107.1"/>
</dbReference>
<comment type="similarity">
    <text evidence="5">Belongs to the 4-toluene sulfonate uptake permease (TSUP) (TC 2.A.102) family.</text>
</comment>
<evidence type="ECO:0000256" key="3">
    <source>
        <dbReference type="ARBA" id="ARBA00022989"/>
    </source>
</evidence>
<feature type="transmembrane region" description="Helical" evidence="5">
    <location>
        <begin position="203"/>
        <end position="225"/>
    </location>
</feature>
<dbReference type="PANTHER" id="PTHR43701:SF2">
    <property type="entry name" value="MEMBRANE TRANSPORTER PROTEIN YJNA-RELATED"/>
    <property type="match status" value="1"/>
</dbReference>
<dbReference type="Pfam" id="PF01925">
    <property type="entry name" value="TauE"/>
    <property type="match status" value="1"/>
</dbReference>
<dbReference type="OrthoDB" id="9151526at2"/>
<evidence type="ECO:0000256" key="4">
    <source>
        <dbReference type="ARBA" id="ARBA00023136"/>
    </source>
</evidence>
<dbReference type="InterPro" id="IPR051598">
    <property type="entry name" value="TSUP/Inactive_protease-like"/>
</dbReference>
<evidence type="ECO:0000313" key="6">
    <source>
        <dbReference type="EMBL" id="OJF93471.1"/>
    </source>
</evidence>
<evidence type="ECO:0000256" key="5">
    <source>
        <dbReference type="RuleBase" id="RU363041"/>
    </source>
</evidence>
<dbReference type="AlphaFoldDB" id="A0A657LQ50"/>
<protein>
    <recommendedName>
        <fullName evidence="5">Probable membrane transporter protein</fullName>
    </recommendedName>
</protein>
<gene>
    <name evidence="6" type="ORF">AX760_05615</name>
</gene>
<evidence type="ECO:0000313" key="7">
    <source>
        <dbReference type="Proteomes" id="UP000182661"/>
    </source>
</evidence>
<comment type="subcellular location">
    <subcellularLocation>
        <location evidence="5">Cell membrane</location>
        <topology evidence="5">Multi-pass membrane protein</topology>
    </subcellularLocation>
    <subcellularLocation>
        <location evidence="1">Membrane</location>
        <topology evidence="1">Multi-pass membrane protein</topology>
    </subcellularLocation>
</comment>
<dbReference type="Proteomes" id="UP000182661">
    <property type="component" value="Unassembled WGS sequence"/>
</dbReference>
<feature type="transmembrane region" description="Helical" evidence="5">
    <location>
        <begin position="71"/>
        <end position="90"/>
    </location>
</feature>
<keyword evidence="4 5" id="KW-0472">Membrane</keyword>
<evidence type="ECO:0000256" key="2">
    <source>
        <dbReference type="ARBA" id="ARBA00022692"/>
    </source>
</evidence>
<organism evidence="6 7">
    <name type="scientific">Pararhizobium antarcticum</name>
    <dbReference type="NCBI Taxonomy" id="1798805"/>
    <lineage>
        <taxon>Bacteria</taxon>
        <taxon>Pseudomonadati</taxon>
        <taxon>Pseudomonadota</taxon>
        <taxon>Alphaproteobacteria</taxon>
        <taxon>Hyphomicrobiales</taxon>
        <taxon>Rhizobiaceae</taxon>
        <taxon>Rhizobium/Agrobacterium group</taxon>
        <taxon>Pararhizobium</taxon>
    </lineage>
</organism>
<keyword evidence="3 5" id="KW-1133">Transmembrane helix</keyword>
<accession>A0A657LQ50</accession>
<feature type="transmembrane region" description="Helical" evidence="5">
    <location>
        <begin position="45"/>
        <end position="65"/>
    </location>
</feature>
<dbReference type="GO" id="GO:0005886">
    <property type="term" value="C:plasma membrane"/>
    <property type="evidence" value="ECO:0007669"/>
    <property type="project" value="UniProtKB-SubCell"/>
</dbReference>
<comment type="caution">
    <text evidence="6">The sequence shown here is derived from an EMBL/GenBank/DDBJ whole genome shotgun (WGS) entry which is preliminary data.</text>
</comment>
<dbReference type="EMBL" id="LSRP01000107">
    <property type="protein sequence ID" value="OJF93471.1"/>
    <property type="molecule type" value="Genomic_DNA"/>
</dbReference>
<dbReference type="PANTHER" id="PTHR43701">
    <property type="entry name" value="MEMBRANE TRANSPORTER PROTEIN MJ0441-RELATED"/>
    <property type="match status" value="1"/>
</dbReference>
<dbReference type="InterPro" id="IPR002781">
    <property type="entry name" value="TM_pro_TauE-like"/>
</dbReference>
<feature type="transmembrane region" description="Helical" evidence="5">
    <location>
        <begin position="12"/>
        <end position="38"/>
    </location>
</feature>
<keyword evidence="7" id="KW-1185">Reference proteome</keyword>
<feature type="transmembrane region" description="Helical" evidence="5">
    <location>
        <begin position="138"/>
        <end position="162"/>
    </location>
</feature>
<keyword evidence="5" id="KW-1003">Cell membrane</keyword>
<name>A0A657LQ50_9HYPH</name>
<keyword evidence="2 5" id="KW-0812">Transmembrane</keyword>
<sequence>MSTSVFAALGSGGIVGFTLGLVGGGGSILAVPLLLYGVGVASPHVAIGTSAIAVSVNAFASFAAHARAGHVWWRCAAVFALFGTIAALGGSTLGKAVDGQHLLFLFGLVMILVGGWMLKPKTAVVSAARPVDLRMCLTTAFAASVTGAASGFFGIGGGFLIVPALIMATGMPMIQAIGSSLLAVGTFGLATALNYAASGLIDWTVAAQFVGGGILGGIAGTLAATRLAAHKAALNRIFAVLVLGCAVYVLARSGWPF</sequence>
<feature type="transmembrane region" description="Helical" evidence="5">
    <location>
        <begin position="174"/>
        <end position="197"/>
    </location>
</feature>
<evidence type="ECO:0000256" key="1">
    <source>
        <dbReference type="ARBA" id="ARBA00004141"/>
    </source>
</evidence>
<feature type="transmembrane region" description="Helical" evidence="5">
    <location>
        <begin position="237"/>
        <end position="255"/>
    </location>
</feature>